<comment type="caution">
    <text evidence="2">The sequence shown here is derived from an EMBL/GenBank/DDBJ whole genome shotgun (WGS) entry which is preliminary data.</text>
</comment>
<keyword evidence="1" id="KW-0175">Coiled coil</keyword>
<feature type="non-terminal residue" evidence="2">
    <location>
        <position position="1"/>
    </location>
</feature>
<feature type="coiled-coil region" evidence="1">
    <location>
        <begin position="41"/>
        <end position="71"/>
    </location>
</feature>
<proteinExistence type="predicted"/>
<dbReference type="EMBL" id="AUZX01001172">
    <property type="protein sequence ID" value="EQD79784.1"/>
    <property type="molecule type" value="Genomic_DNA"/>
</dbReference>
<reference evidence="2" key="2">
    <citation type="journal article" date="2014" name="ISME J.">
        <title>Microbial stratification in low pH oxic and suboxic macroscopic growths along an acid mine drainage.</title>
        <authorList>
            <person name="Mendez-Garcia C."/>
            <person name="Mesa V."/>
            <person name="Sprenger R.R."/>
            <person name="Richter M."/>
            <person name="Diez M.S."/>
            <person name="Solano J."/>
            <person name="Bargiela R."/>
            <person name="Golyshina O.V."/>
            <person name="Manteca A."/>
            <person name="Ramos J.L."/>
            <person name="Gallego J.R."/>
            <person name="Llorente I."/>
            <person name="Martins Dos Santos V.A."/>
            <person name="Jensen O.N."/>
            <person name="Pelaez A.I."/>
            <person name="Sanchez J."/>
            <person name="Ferrer M."/>
        </authorList>
    </citation>
    <scope>NUCLEOTIDE SEQUENCE</scope>
</reference>
<dbReference type="Gene3D" id="1.10.287.950">
    <property type="entry name" value="Methyl-accepting chemotaxis protein"/>
    <property type="match status" value="1"/>
</dbReference>
<evidence type="ECO:0000256" key="1">
    <source>
        <dbReference type="SAM" id="Coils"/>
    </source>
</evidence>
<dbReference type="SUPFAM" id="SSF58104">
    <property type="entry name" value="Methyl-accepting chemotaxis protein (MCP) signaling domain"/>
    <property type="match status" value="1"/>
</dbReference>
<organism evidence="2">
    <name type="scientific">mine drainage metagenome</name>
    <dbReference type="NCBI Taxonomy" id="410659"/>
    <lineage>
        <taxon>unclassified sequences</taxon>
        <taxon>metagenomes</taxon>
        <taxon>ecological metagenomes</taxon>
    </lineage>
</organism>
<evidence type="ECO:0000313" key="2">
    <source>
        <dbReference type="EMBL" id="EQD79784.1"/>
    </source>
</evidence>
<sequence>ETSFLMEQAQQAVAEGAGATEETAKAFQSIHLAVETLPDLMKQVESSFDDLREEEKRSREAVSRINDLSEQMVAEQETLSGVSSGLSSQSHSLEALVRRFLL</sequence>
<accession>T1DEG4</accession>
<name>T1DEG4_9ZZZZ</name>
<evidence type="ECO:0008006" key="3">
    <source>
        <dbReference type="Google" id="ProtNLM"/>
    </source>
</evidence>
<protein>
    <recommendedName>
        <fullName evidence="3">Methyl-accepting chemotaxis protein</fullName>
    </recommendedName>
</protein>
<reference evidence="2" key="1">
    <citation type="submission" date="2013-08" db="EMBL/GenBank/DDBJ databases">
        <authorList>
            <person name="Mendez C."/>
            <person name="Richter M."/>
            <person name="Ferrer M."/>
            <person name="Sanchez J."/>
        </authorList>
    </citation>
    <scope>NUCLEOTIDE SEQUENCE</scope>
</reference>
<gene>
    <name evidence="2" type="ORF">B1A_01545</name>
</gene>
<dbReference type="AlphaFoldDB" id="T1DEG4"/>